<evidence type="ECO:0000313" key="3">
    <source>
        <dbReference type="EMBL" id="SDU93262.1"/>
    </source>
</evidence>
<dbReference type="OrthoDB" id="4328740at2"/>
<dbReference type="InterPro" id="IPR018764">
    <property type="entry name" value="RskA_C"/>
</dbReference>
<evidence type="ECO:0000313" key="4">
    <source>
        <dbReference type="Proteomes" id="UP000198825"/>
    </source>
</evidence>
<evidence type="ECO:0000259" key="2">
    <source>
        <dbReference type="Pfam" id="PF10099"/>
    </source>
</evidence>
<dbReference type="STRING" id="546874.SAMN04488544_2178"/>
<evidence type="ECO:0000256" key="1">
    <source>
        <dbReference type="SAM" id="Phobius"/>
    </source>
</evidence>
<dbReference type="Proteomes" id="UP000198825">
    <property type="component" value="Chromosome I"/>
</dbReference>
<dbReference type="RefSeq" id="WP_091074426.1">
    <property type="nucleotide sequence ID" value="NZ_LT629799.1"/>
</dbReference>
<name>A0A1H2MJF7_9ACTN</name>
<accession>A0A1H2MJF7</accession>
<gene>
    <name evidence="3" type="ORF">SAMN04488544_2178</name>
</gene>
<proteinExistence type="predicted"/>
<keyword evidence="1" id="KW-1133">Transmembrane helix</keyword>
<keyword evidence="1" id="KW-0812">Transmembrane</keyword>
<feature type="transmembrane region" description="Helical" evidence="1">
    <location>
        <begin position="82"/>
        <end position="104"/>
    </location>
</feature>
<feature type="domain" description="Anti-sigma K factor RskA C-terminal" evidence="2">
    <location>
        <begin position="87"/>
        <end position="213"/>
    </location>
</feature>
<dbReference type="GO" id="GO:0005886">
    <property type="term" value="C:plasma membrane"/>
    <property type="evidence" value="ECO:0007669"/>
    <property type="project" value="InterPro"/>
</dbReference>
<dbReference type="Pfam" id="PF10099">
    <property type="entry name" value="RskA_C"/>
    <property type="match status" value="1"/>
</dbReference>
<reference evidence="4" key="1">
    <citation type="submission" date="2016-10" db="EMBL/GenBank/DDBJ databases">
        <authorList>
            <person name="Varghese N."/>
            <person name="Submissions S."/>
        </authorList>
    </citation>
    <scope>NUCLEOTIDE SEQUENCE [LARGE SCALE GENOMIC DNA]</scope>
    <source>
        <strain evidence="4">DSM 21743</strain>
    </source>
</reference>
<dbReference type="EMBL" id="LT629799">
    <property type="protein sequence ID" value="SDU93262.1"/>
    <property type="molecule type" value="Genomic_DNA"/>
</dbReference>
<keyword evidence="1" id="KW-0472">Membrane</keyword>
<organism evidence="3 4">
    <name type="scientific">Microlunatus sagamiharensis</name>
    <dbReference type="NCBI Taxonomy" id="546874"/>
    <lineage>
        <taxon>Bacteria</taxon>
        <taxon>Bacillati</taxon>
        <taxon>Actinomycetota</taxon>
        <taxon>Actinomycetes</taxon>
        <taxon>Propionibacteriales</taxon>
        <taxon>Propionibacteriaceae</taxon>
        <taxon>Microlunatus</taxon>
    </lineage>
</organism>
<protein>
    <submittedName>
        <fullName evidence="3">Anti-sigma-K factor rskA</fullName>
    </submittedName>
</protein>
<sequence length="228" mass="23143">MEHLSAERIAAIASDLGPGPMAAEAGHLARCRACSDDVEELAAVTSGVRDASGTTLRPPHPDVWAAIDAEVGGSAATRRPRAWLPVAVAAAAGLVVGAGAVLGVQALRDGGGGSGTVLARTDLAALPGQSGEGSAELVRASDALQLRVHASLQGSPGAEYHEVWLINSDGKRMYALGVLPSSGDASYWLPAPLDQQLDGYSTVDISLEPDDGDTAHSQLSLVRGTLPG</sequence>
<dbReference type="AlphaFoldDB" id="A0A1H2MJF7"/>
<keyword evidence="4" id="KW-1185">Reference proteome</keyword>